<reference evidence="6 7" key="1">
    <citation type="submission" date="2016-04" db="EMBL/GenBank/DDBJ databases">
        <title>ATOL: Assembling a taxonomically balanced genome-scale reconstruction of the evolutionary history of the Enterobacteriaceae.</title>
        <authorList>
            <person name="Plunkett G.III."/>
            <person name="Neeno-Eckwall E.C."/>
            <person name="Glasner J.D."/>
            <person name="Perna N.T."/>
        </authorList>
    </citation>
    <scope>NUCLEOTIDE SEQUENCE [LARGE SCALE GENOMIC DNA]</scope>
    <source>
        <strain evidence="6 7">ATCC 35613</strain>
    </source>
</reference>
<evidence type="ECO:0000259" key="5">
    <source>
        <dbReference type="Pfam" id="PF00296"/>
    </source>
</evidence>
<dbReference type="Pfam" id="PF00296">
    <property type="entry name" value="Bac_luciferase"/>
    <property type="match status" value="1"/>
</dbReference>
<evidence type="ECO:0000256" key="4">
    <source>
        <dbReference type="ARBA" id="ARBA00023033"/>
    </source>
</evidence>
<dbReference type="GO" id="GO:0004497">
    <property type="term" value="F:monooxygenase activity"/>
    <property type="evidence" value="ECO:0007669"/>
    <property type="project" value="UniProtKB-KW"/>
</dbReference>
<dbReference type="PANTHER" id="PTHR30011:SF16">
    <property type="entry name" value="C2H2 FINGER DOMAIN TRANSCRIPTION FACTOR (EUROFUNG)-RELATED"/>
    <property type="match status" value="1"/>
</dbReference>
<dbReference type="NCBIfam" id="TIGR03571">
    <property type="entry name" value="lucif_BA3436"/>
    <property type="match status" value="1"/>
</dbReference>
<keyword evidence="1" id="KW-0285">Flavoprotein</keyword>
<dbReference type="InterPro" id="IPR011251">
    <property type="entry name" value="Luciferase-like_dom"/>
</dbReference>
<evidence type="ECO:0000313" key="6">
    <source>
        <dbReference type="EMBL" id="OAT48130.1"/>
    </source>
</evidence>
<dbReference type="EMBL" id="LXEW01000048">
    <property type="protein sequence ID" value="OAT48130.1"/>
    <property type="molecule type" value="Genomic_DNA"/>
</dbReference>
<evidence type="ECO:0000256" key="1">
    <source>
        <dbReference type="ARBA" id="ARBA00022630"/>
    </source>
</evidence>
<dbReference type="SUPFAM" id="SSF51679">
    <property type="entry name" value="Bacterial luciferase-like"/>
    <property type="match status" value="1"/>
</dbReference>
<evidence type="ECO:0000313" key="7">
    <source>
        <dbReference type="Proteomes" id="UP000078224"/>
    </source>
</evidence>
<organism evidence="6 7">
    <name type="scientific">Providencia heimbachae ATCC 35613</name>
    <dbReference type="NCBI Taxonomy" id="1354272"/>
    <lineage>
        <taxon>Bacteria</taxon>
        <taxon>Pseudomonadati</taxon>
        <taxon>Pseudomonadota</taxon>
        <taxon>Gammaproteobacteria</taxon>
        <taxon>Enterobacterales</taxon>
        <taxon>Morganellaceae</taxon>
        <taxon>Providencia</taxon>
    </lineage>
</organism>
<comment type="caution">
    <text evidence="6">The sequence shown here is derived from an EMBL/GenBank/DDBJ whole genome shotgun (WGS) entry which is preliminary data.</text>
</comment>
<proteinExistence type="predicted"/>
<feature type="domain" description="Luciferase-like" evidence="5">
    <location>
        <begin position="37"/>
        <end position="249"/>
    </location>
</feature>
<dbReference type="GO" id="GO:0016705">
    <property type="term" value="F:oxidoreductase activity, acting on paired donors, with incorporation or reduction of molecular oxygen"/>
    <property type="evidence" value="ECO:0007669"/>
    <property type="project" value="InterPro"/>
</dbReference>
<evidence type="ECO:0000256" key="3">
    <source>
        <dbReference type="ARBA" id="ARBA00023002"/>
    </source>
</evidence>
<keyword evidence="7" id="KW-1185">Reference proteome</keyword>
<dbReference type="EC" id="1.14.-.-" evidence="6"/>
<evidence type="ECO:0000256" key="2">
    <source>
        <dbReference type="ARBA" id="ARBA00022643"/>
    </source>
</evidence>
<dbReference type="Proteomes" id="UP000078224">
    <property type="component" value="Unassembled WGS sequence"/>
</dbReference>
<dbReference type="InterPro" id="IPR020020">
    <property type="entry name" value="Luciferase-type_oxidoreductase"/>
</dbReference>
<keyword evidence="4 6" id="KW-0503">Monooxygenase</keyword>
<dbReference type="PANTHER" id="PTHR30011">
    <property type="entry name" value="ALKANESULFONATE MONOOXYGENASE-RELATED"/>
    <property type="match status" value="1"/>
</dbReference>
<dbReference type="InterPro" id="IPR036661">
    <property type="entry name" value="Luciferase-like_sf"/>
</dbReference>
<dbReference type="AlphaFoldDB" id="A0A1B7JJM4"/>
<dbReference type="PATRIC" id="fig|1354272.4.peg.3641"/>
<name>A0A1B7JJM4_9GAMM</name>
<keyword evidence="3 6" id="KW-0560">Oxidoreductase</keyword>
<sequence>MKNPMTFIPQQKALPSDSFSNHVGYRRMFSPNALTIGLFLPLRFYRGNSRVLEGQTEIIQQIDDANFSALWVRDIPLFDPLFGDAGQLFDPFTYLSFIAAKTNHVALVTGSAIFSLRHPIDLAKVATTLDQLSGNRLVMGIASGDRAIEFPAYGIEYEQRAARFAQSVDYFRQLLQEGELSIDSPLGHFSHAQMLPKSVTGKIPLIVTGASGQSLQWVADYSDGWLTYPDATSNSQGPKRLAQKIAAWRELIPNHDFRPHVTNEWIDLVDDPNFPRTPLQGGFILRTGRKGLIQLLEEWKNAGVNHAALGIQYSERPAAEVIQELAEDVLPLFPTHQIVSDTQVSW</sequence>
<dbReference type="RefSeq" id="WP_232007545.1">
    <property type="nucleotide sequence ID" value="NZ_LXEW01000048.1"/>
</dbReference>
<protein>
    <submittedName>
        <fullName evidence="6">Luciferase-like monooxygenase</fullName>
        <ecNumber evidence="6">1.14.-.-</ecNumber>
    </submittedName>
</protein>
<dbReference type="Gene3D" id="3.20.20.30">
    <property type="entry name" value="Luciferase-like domain"/>
    <property type="match status" value="1"/>
</dbReference>
<accession>A0A1B7JJM4</accession>
<gene>
    <name evidence="6" type="ORF">M998_3557</name>
</gene>
<dbReference type="InterPro" id="IPR051260">
    <property type="entry name" value="Diverse_substr_monoxygenases"/>
</dbReference>
<keyword evidence="2" id="KW-0288">FMN</keyword>